<feature type="transmembrane region" description="Helical" evidence="9">
    <location>
        <begin position="432"/>
        <end position="453"/>
    </location>
</feature>
<name>A0A5J5EEN9_9PEZI</name>
<evidence type="ECO:0000256" key="1">
    <source>
        <dbReference type="ARBA" id="ARBA00004141"/>
    </source>
</evidence>
<comment type="caution">
    <text evidence="11">The sequence shown here is derived from an EMBL/GenBank/DDBJ whole genome shotgun (WGS) entry which is preliminary data.</text>
</comment>
<dbReference type="InterPro" id="IPR020846">
    <property type="entry name" value="MFS_dom"/>
</dbReference>
<reference evidence="11 12" key="1">
    <citation type="submission" date="2019-09" db="EMBL/GenBank/DDBJ databases">
        <title>Draft genome of the ectomycorrhizal ascomycete Sphaerosporella brunnea.</title>
        <authorList>
            <consortium name="DOE Joint Genome Institute"/>
            <person name="Benucci G.M."/>
            <person name="Marozzi G."/>
            <person name="Antonielli L."/>
            <person name="Sanchez S."/>
            <person name="Marco P."/>
            <person name="Wang X."/>
            <person name="Falini L.B."/>
            <person name="Barry K."/>
            <person name="Haridas S."/>
            <person name="Lipzen A."/>
            <person name="Labutti K."/>
            <person name="Grigoriev I.V."/>
            <person name="Murat C."/>
            <person name="Martin F."/>
            <person name="Albertini E."/>
            <person name="Donnini D."/>
            <person name="Bonito G."/>
        </authorList>
    </citation>
    <scope>NUCLEOTIDE SEQUENCE [LARGE SCALE GENOMIC DNA]</scope>
    <source>
        <strain evidence="11 12">Sb_GMNB300</strain>
    </source>
</reference>
<feature type="transmembrane region" description="Helical" evidence="9">
    <location>
        <begin position="373"/>
        <end position="392"/>
    </location>
</feature>
<feature type="transmembrane region" description="Helical" evidence="9">
    <location>
        <begin position="280"/>
        <end position="298"/>
    </location>
</feature>
<sequence length="532" mass="58476">MAPYLGLRGKPLGYFLSAICTTCFLLFGFDQGVMSGLITAPEFNKTIPETDGDPTMQGLVTAIYEVGCLAGAVLVLFIGEKIGRRKSIMMGAFIMVFGVLIQVTTFLGHQPLAQFIIGRVVMGVGNGMNTSSVPAYQAETAHSRHRGILICIQGGSIAFGTLIAYWLNYGVSFTGTDMVWRFPISFQLIFAIIIVGGMAVLPESPRWLLARDRDEEGTRVIAALFDEPENSPAVQLEKRVIMDSMLAAGQIGAKAKFSDLVTRGKTQHLRRVIIGSSSQIMQQIGGCNAIIYYFPILMERSLHQDRNMSLILGGVNMIVYSIFATFSWFVIEKMGRRKLFFVGTIGQMISMTITFACLIPGTASAAKGAAVGFFLYIATFGATWLPLPWLYPAEINPLRTRGQANAVSTVNNWLFNFLVVMVTPIMVDRIGWATYLVFALINASFLPFIYFFFPETKNRSLEELDIVFAKGYVEGISYVRAAQELPLLTQAQVEEHVARYGLTEEIGSAAEKGAVASSIEDARSKETETETE</sequence>
<keyword evidence="6 9" id="KW-0472">Membrane</keyword>
<feature type="transmembrane region" description="Helical" evidence="9">
    <location>
        <begin position="404"/>
        <end position="426"/>
    </location>
</feature>
<organism evidence="11 12">
    <name type="scientific">Sphaerosporella brunnea</name>
    <dbReference type="NCBI Taxonomy" id="1250544"/>
    <lineage>
        <taxon>Eukaryota</taxon>
        <taxon>Fungi</taxon>
        <taxon>Dikarya</taxon>
        <taxon>Ascomycota</taxon>
        <taxon>Pezizomycotina</taxon>
        <taxon>Pezizomycetes</taxon>
        <taxon>Pezizales</taxon>
        <taxon>Pyronemataceae</taxon>
        <taxon>Sphaerosporella</taxon>
    </lineage>
</organism>
<gene>
    <name evidence="11" type="ORF">FN846DRAFT_529030</name>
</gene>
<feature type="transmembrane region" description="Helical" evidence="9">
    <location>
        <begin position="148"/>
        <end position="167"/>
    </location>
</feature>
<feature type="transmembrane region" description="Helical" evidence="9">
    <location>
        <begin position="338"/>
        <end position="361"/>
    </location>
</feature>
<evidence type="ECO:0000313" key="11">
    <source>
        <dbReference type="EMBL" id="KAA8893436.1"/>
    </source>
</evidence>
<dbReference type="InterPro" id="IPR036259">
    <property type="entry name" value="MFS_trans_sf"/>
</dbReference>
<feature type="region of interest" description="Disordered" evidence="8">
    <location>
        <begin position="510"/>
        <end position="532"/>
    </location>
</feature>
<evidence type="ECO:0000256" key="5">
    <source>
        <dbReference type="ARBA" id="ARBA00022989"/>
    </source>
</evidence>
<accession>A0A5J5EEN9</accession>
<evidence type="ECO:0000313" key="12">
    <source>
        <dbReference type="Proteomes" id="UP000326924"/>
    </source>
</evidence>
<dbReference type="PROSITE" id="PS50850">
    <property type="entry name" value="MFS"/>
    <property type="match status" value="1"/>
</dbReference>
<feature type="compositionally biased region" description="Basic and acidic residues" evidence="8">
    <location>
        <begin position="520"/>
        <end position="532"/>
    </location>
</feature>
<keyword evidence="12" id="KW-1185">Reference proteome</keyword>
<keyword evidence="4 9" id="KW-0812">Transmembrane</keyword>
<dbReference type="PRINTS" id="PR00171">
    <property type="entry name" value="SUGRTRNSPORT"/>
</dbReference>
<evidence type="ECO:0000256" key="6">
    <source>
        <dbReference type="ARBA" id="ARBA00023136"/>
    </source>
</evidence>
<comment type="similarity">
    <text evidence="2 7">Belongs to the major facilitator superfamily. Sugar transporter (TC 2.A.1.1) family.</text>
</comment>
<dbReference type="OrthoDB" id="6133115at2759"/>
<dbReference type="InParanoid" id="A0A5J5EEN9"/>
<dbReference type="InterPro" id="IPR050360">
    <property type="entry name" value="MFS_Sugar_Transporters"/>
</dbReference>
<protein>
    <submittedName>
        <fullName evidence="11">General substrate transporter</fullName>
    </submittedName>
</protein>
<dbReference type="AlphaFoldDB" id="A0A5J5EEN9"/>
<evidence type="ECO:0000256" key="4">
    <source>
        <dbReference type="ARBA" id="ARBA00022692"/>
    </source>
</evidence>
<dbReference type="InterPro" id="IPR005828">
    <property type="entry name" value="MFS_sugar_transport-like"/>
</dbReference>
<dbReference type="Gene3D" id="1.20.1250.20">
    <property type="entry name" value="MFS general substrate transporter like domains"/>
    <property type="match status" value="1"/>
</dbReference>
<dbReference type="InterPro" id="IPR005829">
    <property type="entry name" value="Sugar_transporter_CS"/>
</dbReference>
<dbReference type="InterPro" id="IPR003663">
    <property type="entry name" value="Sugar/inositol_transpt"/>
</dbReference>
<evidence type="ECO:0000259" key="10">
    <source>
        <dbReference type="PROSITE" id="PS50850"/>
    </source>
</evidence>
<evidence type="ECO:0000256" key="8">
    <source>
        <dbReference type="SAM" id="MobiDB-lite"/>
    </source>
</evidence>
<proteinExistence type="inferred from homology"/>
<dbReference type="FunCoup" id="A0A5J5EEN9">
    <property type="interactions" value="13"/>
</dbReference>
<dbReference type="GO" id="GO:0015793">
    <property type="term" value="P:glycerol transmembrane transport"/>
    <property type="evidence" value="ECO:0007669"/>
    <property type="project" value="TreeGrafter"/>
</dbReference>
<evidence type="ECO:0000256" key="2">
    <source>
        <dbReference type="ARBA" id="ARBA00010992"/>
    </source>
</evidence>
<feature type="transmembrane region" description="Helical" evidence="9">
    <location>
        <begin position="310"/>
        <end position="331"/>
    </location>
</feature>
<dbReference type="PANTHER" id="PTHR48022:SF69">
    <property type="entry name" value="SUGAR TRANSPORTER"/>
    <property type="match status" value="1"/>
</dbReference>
<comment type="subcellular location">
    <subcellularLocation>
        <location evidence="1">Membrane</location>
        <topology evidence="1">Multi-pass membrane protein</topology>
    </subcellularLocation>
</comment>
<dbReference type="GO" id="GO:0005351">
    <property type="term" value="F:carbohydrate:proton symporter activity"/>
    <property type="evidence" value="ECO:0007669"/>
    <property type="project" value="TreeGrafter"/>
</dbReference>
<feature type="transmembrane region" description="Helical" evidence="9">
    <location>
        <begin position="12"/>
        <end position="38"/>
    </location>
</feature>
<evidence type="ECO:0000256" key="3">
    <source>
        <dbReference type="ARBA" id="ARBA00022448"/>
    </source>
</evidence>
<feature type="transmembrane region" description="Helical" evidence="9">
    <location>
        <begin position="58"/>
        <end position="78"/>
    </location>
</feature>
<feature type="transmembrane region" description="Helical" evidence="9">
    <location>
        <begin position="179"/>
        <end position="201"/>
    </location>
</feature>
<feature type="domain" description="Major facilitator superfamily (MFS) profile" evidence="10">
    <location>
        <begin position="16"/>
        <end position="457"/>
    </location>
</feature>
<dbReference type="PANTHER" id="PTHR48022">
    <property type="entry name" value="PLASTIDIC GLUCOSE TRANSPORTER 4"/>
    <property type="match status" value="1"/>
</dbReference>
<evidence type="ECO:0000256" key="7">
    <source>
        <dbReference type="RuleBase" id="RU003346"/>
    </source>
</evidence>
<dbReference type="EMBL" id="VXIS01000444">
    <property type="protein sequence ID" value="KAA8893436.1"/>
    <property type="molecule type" value="Genomic_DNA"/>
</dbReference>
<dbReference type="SUPFAM" id="SSF103473">
    <property type="entry name" value="MFS general substrate transporter"/>
    <property type="match status" value="1"/>
</dbReference>
<dbReference type="Pfam" id="PF00083">
    <property type="entry name" value="Sugar_tr"/>
    <property type="match status" value="1"/>
</dbReference>
<feature type="transmembrane region" description="Helical" evidence="9">
    <location>
        <begin position="115"/>
        <end position="136"/>
    </location>
</feature>
<evidence type="ECO:0000256" key="9">
    <source>
        <dbReference type="SAM" id="Phobius"/>
    </source>
</evidence>
<dbReference type="FunFam" id="1.20.1250.20:FF:000061">
    <property type="entry name" value="MFS sugar transporter"/>
    <property type="match status" value="1"/>
</dbReference>
<dbReference type="Proteomes" id="UP000326924">
    <property type="component" value="Unassembled WGS sequence"/>
</dbReference>
<dbReference type="GO" id="GO:0016020">
    <property type="term" value="C:membrane"/>
    <property type="evidence" value="ECO:0007669"/>
    <property type="project" value="UniProtKB-SubCell"/>
</dbReference>
<dbReference type="PROSITE" id="PS00217">
    <property type="entry name" value="SUGAR_TRANSPORT_2"/>
    <property type="match status" value="1"/>
</dbReference>
<keyword evidence="5 9" id="KW-1133">Transmembrane helix</keyword>
<feature type="transmembrane region" description="Helical" evidence="9">
    <location>
        <begin position="90"/>
        <end position="109"/>
    </location>
</feature>
<keyword evidence="3 7" id="KW-0813">Transport</keyword>
<dbReference type="NCBIfam" id="TIGR00879">
    <property type="entry name" value="SP"/>
    <property type="match status" value="1"/>
</dbReference>